<dbReference type="GO" id="GO:0052689">
    <property type="term" value="F:carboxylic ester hydrolase activity"/>
    <property type="evidence" value="ECO:0007669"/>
    <property type="project" value="TreeGrafter"/>
</dbReference>
<dbReference type="FunFam" id="3.40.50.1820:FF:000039">
    <property type="entry name" value="Esterase ybfF"/>
    <property type="match status" value="1"/>
</dbReference>
<dbReference type="InterPro" id="IPR029058">
    <property type="entry name" value="AB_hydrolase_fold"/>
</dbReference>
<dbReference type="RefSeq" id="XP_054857599.1">
    <property type="nucleotide sequence ID" value="XM_055001624.1"/>
</dbReference>
<dbReference type="AlphaFoldDB" id="A0AA97LJE3"/>
<dbReference type="Pfam" id="PF00561">
    <property type="entry name" value="Abhydrolase_1"/>
    <property type="match status" value="1"/>
</dbReference>
<evidence type="ECO:0000256" key="7">
    <source>
        <dbReference type="ARBA" id="ARBA00044064"/>
    </source>
</evidence>
<reference evidence="14" key="1">
    <citation type="submission" date="2025-08" db="UniProtKB">
        <authorList>
            <consortium name="RefSeq"/>
        </authorList>
    </citation>
    <scope>IDENTIFICATION</scope>
    <source>
        <tissue evidence="14">Blood</tissue>
    </source>
</reference>
<evidence type="ECO:0000259" key="12">
    <source>
        <dbReference type="Pfam" id="PF00561"/>
    </source>
</evidence>
<dbReference type="EC" id="3.1.1.116" evidence="3"/>
<evidence type="ECO:0000256" key="2">
    <source>
        <dbReference type="ARBA" id="ARBA00022801"/>
    </source>
</evidence>
<feature type="domain" description="AB hydrolase-1" evidence="12">
    <location>
        <begin position="52"/>
        <end position="287"/>
    </location>
</feature>
<keyword evidence="2" id="KW-0378">Hydrolase</keyword>
<dbReference type="Gene3D" id="3.40.50.1820">
    <property type="entry name" value="alpha/beta hydrolase"/>
    <property type="match status" value="1"/>
</dbReference>
<proteinExistence type="inferred from homology"/>
<keyword evidence="13" id="KW-1185">Reference proteome</keyword>
<evidence type="ECO:0000256" key="9">
    <source>
        <dbReference type="ARBA" id="ARBA00048504"/>
    </source>
</evidence>
<dbReference type="Proteomes" id="UP001190640">
    <property type="component" value="Chromosome 17"/>
</dbReference>
<evidence type="ECO:0000256" key="5">
    <source>
        <dbReference type="ARBA" id="ARBA00043667"/>
    </source>
</evidence>
<comment type="catalytic activity">
    <reaction evidence="8">
        <text>1-octadecanoyl-2-(4Z,7Z,10Z,13Z,16Z,19Z-docosahexaenoyl)-sn-glycerol + H2O = 2-(4Z,7Z,10Z,13Z,16Z,19Z-docosahexaenoyl)-glycerol + octadecanoate + H(+)</text>
        <dbReference type="Rhea" id="RHEA:77107"/>
        <dbReference type="ChEBI" id="CHEBI:15377"/>
        <dbReference type="ChEBI" id="CHEBI:15378"/>
        <dbReference type="ChEBI" id="CHEBI:25629"/>
        <dbReference type="ChEBI" id="CHEBI:77129"/>
        <dbReference type="ChEBI" id="CHEBI:186738"/>
    </reaction>
</comment>
<comment type="catalytic activity">
    <reaction evidence="10">
        <text>1-octadecanoyl-2-(9Z-octadecenoyl)-sn-glycerol + H2O = 2-(9Z-octadecenoyl)-glycerol + octadecanoate + H(+)</text>
        <dbReference type="Rhea" id="RHEA:77103"/>
        <dbReference type="ChEBI" id="CHEBI:15377"/>
        <dbReference type="ChEBI" id="CHEBI:15378"/>
        <dbReference type="ChEBI" id="CHEBI:25629"/>
        <dbReference type="ChEBI" id="CHEBI:73990"/>
        <dbReference type="ChEBI" id="CHEBI:75468"/>
    </reaction>
</comment>
<dbReference type="PANTHER" id="PTHR46118">
    <property type="entry name" value="PROTEIN ABHD11"/>
    <property type="match status" value="1"/>
</dbReference>
<protein>
    <recommendedName>
        <fullName evidence="7">sn-1-specific diacylglycerol lipase ABHD11</fullName>
        <ecNumber evidence="3">3.1.1.116</ecNumber>
    </recommendedName>
    <alternativeName>
        <fullName evidence="4">Alpha/beta hydrolase domain-containing protein 11</fullName>
    </alternativeName>
</protein>
<evidence type="ECO:0000256" key="6">
    <source>
        <dbReference type="ARBA" id="ARBA00043742"/>
    </source>
</evidence>
<dbReference type="KEGG" id="emc:129344760"/>
<evidence type="ECO:0000256" key="3">
    <source>
        <dbReference type="ARBA" id="ARBA00026104"/>
    </source>
</evidence>
<dbReference type="GeneID" id="129344760"/>
<evidence type="ECO:0000256" key="11">
    <source>
        <dbReference type="ARBA" id="ARBA00048919"/>
    </source>
</evidence>
<evidence type="ECO:0000256" key="10">
    <source>
        <dbReference type="ARBA" id="ARBA00048513"/>
    </source>
</evidence>
<comment type="catalytic activity">
    <reaction evidence="11">
        <text>1-octadecanoyl-2-(5Z,8Z,11Z,14Z-eicosatetraenoyl)-sn-glycerol + H2O = 2-(5Z,8Z,11Z,14Z-eicosatetraenoyl)-glycerol + octadecanoate + H(+)</text>
        <dbReference type="Rhea" id="RHEA:38507"/>
        <dbReference type="ChEBI" id="CHEBI:15377"/>
        <dbReference type="ChEBI" id="CHEBI:15378"/>
        <dbReference type="ChEBI" id="CHEBI:25629"/>
        <dbReference type="ChEBI" id="CHEBI:52392"/>
        <dbReference type="ChEBI" id="CHEBI:75728"/>
    </reaction>
</comment>
<evidence type="ECO:0000313" key="13">
    <source>
        <dbReference type="Proteomes" id="UP001190640"/>
    </source>
</evidence>
<comment type="catalytic activity">
    <reaction evidence="9">
        <text>1,2-didecanoylglycerol + H2O = decanoylglycerol + decanoate + H(+)</text>
        <dbReference type="Rhea" id="RHEA:48596"/>
        <dbReference type="ChEBI" id="CHEBI:11152"/>
        <dbReference type="ChEBI" id="CHEBI:15377"/>
        <dbReference type="ChEBI" id="CHEBI:15378"/>
        <dbReference type="ChEBI" id="CHEBI:27689"/>
        <dbReference type="ChEBI" id="CHEBI:90605"/>
    </reaction>
</comment>
<dbReference type="GO" id="GO:0005739">
    <property type="term" value="C:mitochondrion"/>
    <property type="evidence" value="ECO:0007669"/>
    <property type="project" value="TreeGrafter"/>
</dbReference>
<evidence type="ECO:0000256" key="8">
    <source>
        <dbReference type="ARBA" id="ARBA00048283"/>
    </source>
</evidence>
<dbReference type="PANTHER" id="PTHR46118:SF4">
    <property type="entry name" value="PROTEIN ABHD11"/>
    <property type="match status" value="1"/>
</dbReference>
<evidence type="ECO:0000256" key="4">
    <source>
        <dbReference type="ARBA" id="ARBA00042703"/>
    </source>
</evidence>
<organism evidence="13 14">
    <name type="scientific">Eublepharis macularius</name>
    <name type="common">Leopard gecko</name>
    <name type="synonym">Cyrtodactylus macularius</name>
    <dbReference type="NCBI Taxonomy" id="481883"/>
    <lineage>
        <taxon>Eukaryota</taxon>
        <taxon>Metazoa</taxon>
        <taxon>Chordata</taxon>
        <taxon>Craniata</taxon>
        <taxon>Vertebrata</taxon>
        <taxon>Euteleostomi</taxon>
        <taxon>Lepidosauria</taxon>
        <taxon>Squamata</taxon>
        <taxon>Bifurcata</taxon>
        <taxon>Gekkota</taxon>
        <taxon>Eublepharidae</taxon>
        <taxon>Eublepharinae</taxon>
        <taxon>Eublepharis</taxon>
    </lineage>
</organism>
<name>A0AA97LJE3_EUBMA</name>
<comment type="catalytic activity">
    <reaction evidence="5">
        <text>a 1,2-diacyl-sn-glycerol + H2O = a 2-acylglycerol + a fatty acid + H(+)</text>
        <dbReference type="Rhea" id="RHEA:33275"/>
        <dbReference type="ChEBI" id="CHEBI:15377"/>
        <dbReference type="ChEBI" id="CHEBI:15378"/>
        <dbReference type="ChEBI" id="CHEBI:17389"/>
        <dbReference type="ChEBI" id="CHEBI:17815"/>
        <dbReference type="ChEBI" id="CHEBI:28868"/>
        <dbReference type="EC" id="3.1.1.116"/>
    </reaction>
</comment>
<evidence type="ECO:0000313" key="14">
    <source>
        <dbReference type="RefSeq" id="XP_054857599.1"/>
    </source>
</evidence>
<dbReference type="PRINTS" id="PR00111">
    <property type="entry name" value="ABHYDROLASE"/>
</dbReference>
<dbReference type="SUPFAM" id="SSF53474">
    <property type="entry name" value="alpha/beta-Hydrolases"/>
    <property type="match status" value="1"/>
</dbReference>
<evidence type="ECO:0000256" key="1">
    <source>
        <dbReference type="ARBA" id="ARBA00008645"/>
    </source>
</evidence>
<accession>A0AA97LJE3</accession>
<comment type="similarity">
    <text evidence="1">Belongs to the AB hydrolase superfamily.</text>
</comment>
<sequence length="304" mass="33790">MLRALAASKWVQPWPLRLCLISLPKKRRAFASNVITPVPLSYTVFDGSSPQPPLVFLHGLFGSKANFQSLAKKLVLQTGRTVLTVDARNHGSSSHSSMMSYEAMSADVQLLLHQLHLNRCVLIGHSMGGKTAMVLSLQRPELVERLVCVDISPSETSAVTSFQAFVAAMRAVDIPQGFPRSAARRLAEEQLRSTIQEPAIRNFLLTNLVSSEGKFMWRVNLEAVSNHLNEILSFPDFQKPYSGPALFLGGSKSEYISSNDYPEIERLFPEAEIQYVPDAGHWVHADQPQQFLTAVCNFLELSPR</sequence>
<gene>
    <name evidence="14" type="primary">LOC129344760</name>
</gene>
<comment type="catalytic activity">
    <reaction evidence="6">
        <text>a 1,3-diacyl-sn-glycerol + H2O = a 1-acyl-sn-glycerol + a fatty acid + H(+)</text>
        <dbReference type="Rhea" id="RHEA:38503"/>
        <dbReference type="ChEBI" id="CHEBI:15377"/>
        <dbReference type="ChEBI" id="CHEBI:15378"/>
        <dbReference type="ChEBI" id="CHEBI:28868"/>
        <dbReference type="ChEBI" id="CHEBI:64683"/>
        <dbReference type="ChEBI" id="CHEBI:77272"/>
    </reaction>
</comment>
<dbReference type="InterPro" id="IPR000073">
    <property type="entry name" value="AB_hydrolase_1"/>
</dbReference>